<gene>
    <name evidence="1" type="ORF">LCGC14_1473950</name>
</gene>
<protein>
    <recommendedName>
        <fullName evidence="2">Two component regulator three Y domain-containing protein</fullName>
    </recommendedName>
</protein>
<evidence type="ECO:0000313" key="1">
    <source>
        <dbReference type="EMBL" id="KKM67164.1"/>
    </source>
</evidence>
<comment type="caution">
    <text evidence="1">The sequence shown here is derived from an EMBL/GenBank/DDBJ whole genome shotgun (WGS) entry which is preliminary data.</text>
</comment>
<accession>A0A0F9JBH6</accession>
<organism evidence="1">
    <name type="scientific">marine sediment metagenome</name>
    <dbReference type="NCBI Taxonomy" id="412755"/>
    <lineage>
        <taxon>unclassified sequences</taxon>
        <taxon>metagenomes</taxon>
        <taxon>ecological metagenomes</taxon>
    </lineage>
</organism>
<proteinExistence type="predicted"/>
<reference evidence="1" key="1">
    <citation type="journal article" date="2015" name="Nature">
        <title>Complex archaea that bridge the gap between prokaryotes and eukaryotes.</title>
        <authorList>
            <person name="Spang A."/>
            <person name="Saw J.H."/>
            <person name="Jorgensen S.L."/>
            <person name="Zaremba-Niedzwiedzka K."/>
            <person name="Martijn J."/>
            <person name="Lind A.E."/>
            <person name="van Eijk R."/>
            <person name="Schleper C."/>
            <person name="Guy L."/>
            <person name="Ettema T.J."/>
        </authorList>
    </citation>
    <scope>NUCLEOTIDE SEQUENCE</scope>
</reference>
<dbReference type="EMBL" id="LAZR01010398">
    <property type="protein sequence ID" value="KKM67164.1"/>
    <property type="molecule type" value="Genomic_DNA"/>
</dbReference>
<sequence length="73" mass="8911">KRAMNKYLRAYRRTKTVVYKNVKTANYRWTGINKWRSYNFRTKSRGVYKYYVYAKDKAGNSQQNIARGSFRIR</sequence>
<feature type="non-terminal residue" evidence="1">
    <location>
        <position position="1"/>
    </location>
</feature>
<evidence type="ECO:0008006" key="2">
    <source>
        <dbReference type="Google" id="ProtNLM"/>
    </source>
</evidence>
<dbReference type="AlphaFoldDB" id="A0A0F9JBH6"/>
<name>A0A0F9JBH6_9ZZZZ</name>